<reference evidence="2 3" key="2">
    <citation type="submission" date="2018-11" db="EMBL/GenBank/DDBJ databases">
        <authorList>
            <consortium name="Pathogen Informatics"/>
        </authorList>
    </citation>
    <scope>NUCLEOTIDE SEQUENCE [LARGE SCALE GENOMIC DNA]</scope>
</reference>
<dbReference type="GO" id="GO:0003723">
    <property type="term" value="F:RNA binding"/>
    <property type="evidence" value="ECO:0007669"/>
    <property type="project" value="InterPro"/>
</dbReference>
<dbReference type="EMBL" id="UYRT01099822">
    <property type="protein sequence ID" value="VDN42297.1"/>
    <property type="molecule type" value="Genomic_DNA"/>
</dbReference>
<keyword evidence="3" id="KW-1185">Reference proteome</keyword>
<name>A0A183EST9_9BILA</name>
<dbReference type="Pfam" id="PF02170">
    <property type="entry name" value="PAZ"/>
    <property type="match status" value="1"/>
</dbReference>
<dbReference type="PANTHER" id="PTHR22891">
    <property type="entry name" value="EUKARYOTIC TRANSLATION INITIATION FACTOR 2C"/>
    <property type="match status" value="1"/>
</dbReference>
<dbReference type="AlphaFoldDB" id="A0A183EST9"/>
<reference evidence="4" key="1">
    <citation type="submission" date="2016-06" db="UniProtKB">
        <authorList>
            <consortium name="WormBaseParasite"/>
        </authorList>
    </citation>
    <scope>IDENTIFICATION</scope>
</reference>
<evidence type="ECO:0000313" key="3">
    <source>
        <dbReference type="Proteomes" id="UP000271098"/>
    </source>
</evidence>
<dbReference type="InterPro" id="IPR003100">
    <property type="entry name" value="PAZ_dom"/>
</dbReference>
<dbReference type="WBParaSite" id="GPUH_0002406001-mRNA-1">
    <property type="protein sequence ID" value="GPUH_0002406001-mRNA-1"/>
    <property type="gene ID" value="GPUH_0002406001"/>
</dbReference>
<dbReference type="InterPro" id="IPR036085">
    <property type="entry name" value="PAZ_dom_sf"/>
</dbReference>
<dbReference type="SUPFAM" id="SSF101690">
    <property type="entry name" value="PAZ domain"/>
    <property type="match status" value="1"/>
</dbReference>
<dbReference type="OrthoDB" id="5812648at2759"/>
<dbReference type="Gene3D" id="2.170.260.10">
    <property type="entry name" value="paz domain"/>
    <property type="match status" value="1"/>
</dbReference>
<evidence type="ECO:0000259" key="1">
    <source>
        <dbReference type="Pfam" id="PF02170"/>
    </source>
</evidence>
<evidence type="ECO:0000313" key="4">
    <source>
        <dbReference type="WBParaSite" id="GPUH_0002406001-mRNA-1"/>
    </source>
</evidence>
<gene>
    <name evidence="2" type="ORF">GPUH_LOCUS24030</name>
</gene>
<sequence length="291" mass="33322">MSVEHRLLLVIPVNNQDTTVADYMLYKHERRLRYPGLPCVIERRIGGKDKRPYNSFHPMEVLEVVKGQRVDIKKQTPELIRVMNSPKATDAIVQFPPAIVYNNGKVEPSANGDLDWRLSVPRGMQNKIFFRPATAPRRWVVFMFQRAVDQQAAELAQNFSYFSYTGCMFADLCGTISLAFTLIVLCMDQTAISMFACDVSTQLEVSRFIAAYVNRSRDHGIQMPNPSRSEEYDRTDMSFLIEKIEFMRKNGVEYILFITRDKHDPVHGKALDILQMVLGEISPTASVHCSF</sequence>
<dbReference type="Gene3D" id="3.40.50.2300">
    <property type="match status" value="1"/>
</dbReference>
<organism evidence="4">
    <name type="scientific">Gongylonema pulchrum</name>
    <dbReference type="NCBI Taxonomy" id="637853"/>
    <lineage>
        <taxon>Eukaryota</taxon>
        <taxon>Metazoa</taxon>
        <taxon>Ecdysozoa</taxon>
        <taxon>Nematoda</taxon>
        <taxon>Chromadorea</taxon>
        <taxon>Rhabditida</taxon>
        <taxon>Spirurina</taxon>
        <taxon>Spiruromorpha</taxon>
        <taxon>Spiruroidea</taxon>
        <taxon>Gongylonematidae</taxon>
        <taxon>Gongylonema</taxon>
    </lineage>
</organism>
<protein>
    <submittedName>
        <fullName evidence="4">PAZ domain-containing protein</fullName>
    </submittedName>
</protein>
<accession>A0A183EST9</accession>
<evidence type="ECO:0000313" key="2">
    <source>
        <dbReference type="EMBL" id="VDN42297.1"/>
    </source>
</evidence>
<dbReference type="Proteomes" id="UP000271098">
    <property type="component" value="Unassembled WGS sequence"/>
</dbReference>
<feature type="domain" description="PAZ" evidence="1">
    <location>
        <begin position="14"/>
        <end position="74"/>
    </location>
</feature>
<proteinExistence type="predicted"/>